<dbReference type="OrthoDB" id="9773531at2"/>
<dbReference type="SUPFAM" id="SSF51445">
    <property type="entry name" value="(Trans)glycosidases"/>
    <property type="match status" value="1"/>
</dbReference>
<keyword evidence="3" id="KW-1185">Reference proteome</keyword>
<dbReference type="RefSeq" id="WP_093192625.1">
    <property type="nucleotide sequence ID" value="NZ_FNEV01000002.1"/>
</dbReference>
<sequence length="379" mass="43133">MKLAKGIIAFAIGMFIIVAISVGSSYLSSNVETTGKAESRNAPIISSEDKLPVKEPMIEPVSRKYEVEEFQAGMNLLVYGDPDLAEAEGYFERFRELGFNSVTITFPFYQEHWQANEVRTDPVITPELPDLERLIQAAQIQDLKVMLRPTMDEQSLLKTGHWRGEIQPTDPGAWFDSYFELLLMYADLAEKHNVEYFNIGTEFNSIENRYSEEWLTLIEDLRVRYKGDLLYSFNWNTVKNISSIEFVQQLDHVGIDAYYPLDAPDGASVDMLTQAWSKWTEDLSAQATHPSVLITEAGMIPIDGAYRRPYAWKIPGGTVDRHAQADYYEATFTALKPISEGIYWWSVTLDEDTGNDSLDYSPLNGPAEDVLRQLFVEEK</sequence>
<dbReference type="Proteomes" id="UP000199225">
    <property type="component" value="Unassembled WGS sequence"/>
</dbReference>
<evidence type="ECO:0008006" key="4">
    <source>
        <dbReference type="Google" id="ProtNLM"/>
    </source>
</evidence>
<dbReference type="EMBL" id="FNEV01000002">
    <property type="protein sequence ID" value="SDJ15329.1"/>
    <property type="molecule type" value="Genomic_DNA"/>
</dbReference>
<dbReference type="STRING" id="86666.SAMN04490247_0982"/>
<proteinExistence type="predicted"/>
<gene>
    <name evidence="2" type="ORF">SAMN04490247_0982</name>
</gene>
<organism evidence="2 3">
    <name type="scientific">Salimicrobium halophilum</name>
    <dbReference type="NCBI Taxonomy" id="86666"/>
    <lineage>
        <taxon>Bacteria</taxon>
        <taxon>Bacillati</taxon>
        <taxon>Bacillota</taxon>
        <taxon>Bacilli</taxon>
        <taxon>Bacillales</taxon>
        <taxon>Bacillaceae</taxon>
        <taxon>Salimicrobium</taxon>
    </lineage>
</organism>
<reference evidence="3" key="1">
    <citation type="submission" date="2016-10" db="EMBL/GenBank/DDBJ databases">
        <authorList>
            <person name="Varghese N."/>
            <person name="Submissions S."/>
        </authorList>
    </citation>
    <scope>NUCLEOTIDE SEQUENCE [LARGE SCALE GENOMIC DNA]</scope>
    <source>
        <strain evidence="3">DSM 4771</strain>
    </source>
</reference>
<dbReference type="CDD" id="cd19608">
    <property type="entry name" value="GH113_mannanase-like"/>
    <property type="match status" value="1"/>
</dbReference>
<keyword evidence="1" id="KW-0812">Transmembrane</keyword>
<keyword evidence="1" id="KW-0472">Membrane</keyword>
<evidence type="ECO:0000313" key="3">
    <source>
        <dbReference type="Proteomes" id="UP000199225"/>
    </source>
</evidence>
<accession>A0A1G8REI9</accession>
<feature type="transmembrane region" description="Helical" evidence="1">
    <location>
        <begin position="7"/>
        <end position="27"/>
    </location>
</feature>
<dbReference type="Pfam" id="PF22612">
    <property type="entry name" value="GH113"/>
    <property type="match status" value="1"/>
</dbReference>
<protein>
    <recommendedName>
        <fullName evidence="4">Cellulase (Glycosyl hydrolase family 5)</fullName>
    </recommendedName>
</protein>
<keyword evidence="1" id="KW-1133">Transmembrane helix</keyword>
<dbReference type="InterPro" id="IPR055151">
    <property type="entry name" value="GH113"/>
</dbReference>
<dbReference type="InterPro" id="IPR017853">
    <property type="entry name" value="GH"/>
</dbReference>
<evidence type="ECO:0000313" key="2">
    <source>
        <dbReference type="EMBL" id="SDJ15329.1"/>
    </source>
</evidence>
<dbReference type="AlphaFoldDB" id="A0A1G8REI9"/>
<dbReference type="Gene3D" id="3.20.20.80">
    <property type="entry name" value="Glycosidases"/>
    <property type="match status" value="1"/>
</dbReference>
<name>A0A1G8REI9_9BACI</name>
<evidence type="ECO:0000256" key="1">
    <source>
        <dbReference type="SAM" id="Phobius"/>
    </source>
</evidence>